<reference evidence="8 9" key="1">
    <citation type="submission" date="2019-11" db="EMBL/GenBank/DDBJ databases">
        <title>Whole genome sequence of Oryza granulata.</title>
        <authorList>
            <person name="Li W."/>
        </authorList>
    </citation>
    <scope>NUCLEOTIDE SEQUENCE [LARGE SCALE GENOMIC DNA]</scope>
    <source>
        <strain evidence="9">cv. Menghai</strain>
        <tissue evidence="8">Leaf</tissue>
    </source>
</reference>
<dbReference type="PANTHER" id="PTHR24413">
    <property type="entry name" value="SPECKLE-TYPE POZ PROTEIN"/>
    <property type="match status" value="1"/>
</dbReference>
<proteinExistence type="inferred from homology"/>
<accession>A0A6G1DP54</accession>
<comment type="caution">
    <text evidence="8">The sequence shown here is derived from an EMBL/GenBank/DDBJ whole genome shotgun (WGS) entry which is preliminary data.</text>
</comment>
<dbReference type="Proteomes" id="UP000479710">
    <property type="component" value="Unassembled WGS sequence"/>
</dbReference>
<dbReference type="AlphaFoldDB" id="A0A6G1DP54"/>
<feature type="domain" description="BTB" evidence="7">
    <location>
        <begin position="8"/>
        <end position="75"/>
    </location>
</feature>
<dbReference type="OrthoDB" id="583614at2759"/>
<organism evidence="8 9">
    <name type="scientific">Oryza meyeriana var. granulata</name>
    <dbReference type="NCBI Taxonomy" id="110450"/>
    <lineage>
        <taxon>Eukaryota</taxon>
        <taxon>Viridiplantae</taxon>
        <taxon>Streptophyta</taxon>
        <taxon>Embryophyta</taxon>
        <taxon>Tracheophyta</taxon>
        <taxon>Spermatophyta</taxon>
        <taxon>Magnoliopsida</taxon>
        <taxon>Liliopsida</taxon>
        <taxon>Poales</taxon>
        <taxon>Poaceae</taxon>
        <taxon>BOP clade</taxon>
        <taxon>Oryzoideae</taxon>
        <taxon>Oryzeae</taxon>
        <taxon>Oryzinae</taxon>
        <taxon>Oryza</taxon>
        <taxon>Oryza meyeriana</taxon>
    </lineage>
</organism>
<dbReference type="Gene3D" id="3.30.710.10">
    <property type="entry name" value="Potassium Channel Kv1.1, Chain A"/>
    <property type="match status" value="1"/>
</dbReference>
<comment type="similarity">
    <text evidence="3">Belongs to the Tdpoz family.</text>
</comment>
<evidence type="ECO:0000256" key="6">
    <source>
        <dbReference type="SAM" id="MobiDB-lite"/>
    </source>
</evidence>
<gene>
    <name evidence="8" type="ORF">E2562_027589</name>
</gene>
<keyword evidence="9" id="KW-1185">Reference proteome</keyword>
<keyword evidence="4" id="KW-0833">Ubl conjugation pathway</keyword>
<comment type="subcellular location">
    <subcellularLocation>
        <location evidence="1">Nucleus</location>
    </subcellularLocation>
</comment>
<dbReference type="InterPro" id="IPR000210">
    <property type="entry name" value="BTB/POZ_dom"/>
</dbReference>
<dbReference type="SMART" id="SM00225">
    <property type="entry name" value="BTB"/>
    <property type="match status" value="1"/>
</dbReference>
<dbReference type="Pfam" id="PF00651">
    <property type="entry name" value="BTB"/>
    <property type="match status" value="1"/>
</dbReference>
<keyword evidence="5" id="KW-0539">Nucleus</keyword>
<evidence type="ECO:0000256" key="2">
    <source>
        <dbReference type="ARBA" id="ARBA00004906"/>
    </source>
</evidence>
<evidence type="ECO:0000256" key="4">
    <source>
        <dbReference type="ARBA" id="ARBA00022786"/>
    </source>
</evidence>
<dbReference type="InterPro" id="IPR056423">
    <property type="entry name" value="BACK_BPM_SPOP"/>
</dbReference>
<evidence type="ECO:0000313" key="8">
    <source>
        <dbReference type="EMBL" id="KAF0914171.1"/>
    </source>
</evidence>
<name>A0A6G1DP54_9ORYZ</name>
<dbReference type="EMBL" id="SPHZ02000006">
    <property type="protein sequence ID" value="KAF0914171.1"/>
    <property type="molecule type" value="Genomic_DNA"/>
</dbReference>
<feature type="region of interest" description="Disordered" evidence="6">
    <location>
        <begin position="177"/>
        <end position="208"/>
    </location>
</feature>
<evidence type="ECO:0000313" key="9">
    <source>
        <dbReference type="Proteomes" id="UP000479710"/>
    </source>
</evidence>
<evidence type="ECO:0000259" key="7">
    <source>
        <dbReference type="PROSITE" id="PS50097"/>
    </source>
</evidence>
<dbReference type="GO" id="GO:0005634">
    <property type="term" value="C:nucleus"/>
    <property type="evidence" value="ECO:0007669"/>
    <property type="project" value="UniProtKB-SubCell"/>
</dbReference>
<dbReference type="InterPro" id="IPR011333">
    <property type="entry name" value="SKP1/BTB/POZ_sf"/>
</dbReference>
<dbReference type="PROSITE" id="PS50097">
    <property type="entry name" value="BTB"/>
    <property type="match status" value="1"/>
</dbReference>
<dbReference type="SUPFAM" id="SSF54695">
    <property type="entry name" value="POZ domain"/>
    <property type="match status" value="1"/>
</dbReference>
<evidence type="ECO:0000256" key="3">
    <source>
        <dbReference type="ARBA" id="ARBA00010846"/>
    </source>
</evidence>
<dbReference type="Pfam" id="PF24570">
    <property type="entry name" value="BACK_BPM_SPOP"/>
    <property type="match status" value="1"/>
</dbReference>
<evidence type="ECO:0000256" key="5">
    <source>
        <dbReference type="ARBA" id="ARBA00023242"/>
    </source>
</evidence>
<sequence length="208" mass="23360">MSNKQDHTDVCFEVDGEKFNAHRLVMAAQSEVFRALLLGSMAESKMDTIPIHEISASTFKHMLHYIYCNQLPAADDDVDHVSRMTELQHLLVAADMYGVDTLKQLCEATLCAGINKDTVTSTLALTEDGSYRKLRASCIEFLSKTQIFAVATTDEFCQVVQSYPDVLTEIRDRFQKPRLSPNLTPSKRPRLSAKLTPSTDTEEDQNQP</sequence>
<protein>
    <recommendedName>
        <fullName evidence="7">BTB domain-containing protein</fullName>
    </recommendedName>
</protein>
<comment type="pathway">
    <text evidence="2">Protein modification; protein ubiquitination.</text>
</comment>
<evidence type="ECO:0000256" key="1">
    <source>
        <dbReference type="ARBA" id="ARBA00004123"/>
    </source>
</evidence>
<dbReference type="Gene3D" id="1.25.40.420">
    <property type="match status" value="1"/>
</dbReference>